<feature type="transmembrane region" description="Helical" evidence="1">
    <location>
        <begin position="301"/>
        <end position="328"/>
    </location>
</feature>
<organism evidence="2 3">
    <name type="scientific">Tengunoibacter tsumagoiensis</name>
    <dbReference type="NCBI Taxonomy" id="2014871"/>
    <lineage>
        <taxon>Bacteria</taxon>
        <taxon>Bacillati</taxon>
        <taxon>Chloroflexota</taxon>
        <taxon>Ktedonobacteria</taxon>
        <taxon>Ktedonobacterales</taxon>
        <taxon>Dictyobacteraceae</taxon>
        <taxon>Tengunoibacter</taxon>
    </lineage>
</organism>
<proteinExistence type="predicted"/>
<feature type="transmembrane region" description="Helical" evidence="1">
    <location>
        <begin position="136"/>
        <end position="166"/>
    </location>
</feature>
<comment type="caution">
    <text evidence="2">The sequence shown here is derived from an EMBL/GenBank/DDBJ whole genome shotgun (WGS) entry which is preliminary data.</text>
</comment>
<feature type="transmembrane region" description="Helical" evidence="1">
    <location>
        <begin position="104"/>
        <end position="124"/>
    </location>
</feature>
<reference evidence="3" key="1">
    <citation type="submission" date="2018-12" db="EMBL/GenBank/DDBJ databases">
        <title>Tengunoibacter tsumagoiensis gen. nov., sp. nov., Dictyobacter kobayashii sp. nov., D. alpinus sp. nov., and D. joshuensis sp. nov. and description of Dictyobacteraceae fam. nov. within the order Ktedonobacterales isolated from Tengu-no-mugimeshi.</title>
        <authorList>
            <person name="Wang C.M."/>
            <person name="Zheng Y."/>
            <person name="Sakai Y."/>
            <person name="Toyoda A."/>
            <person name="Minakuchi Y."/>
            <person name="Abe K."/>
            <person name="Yokota A."/>
            <person name="Yabe S."/>
        </authorList>
    </citation>
    <scope>NUCLEOTIDE SEQUENCE [LARGE SCALE GENOMIC DNA]</scope>
    <source>
        <strain evidence="3">Uno3</strain>
    </source>
</reference>
<protein>
    <recommendedName>
        <fullName evidence="4">DUF2029 domain-containing protein</fullName>
    </recommendedName>
</protein>
<evidence type="ECO:0000313" key="2">
    <source>
        <dbReference type="EMBL" id="GCE10440.1"/>
    </source>
</evidence>
<evidence type="ECO:0008006" key="4">
    <source>
        <dbReference type="Google" id="ProtNLM"/>
    </source>
</evidence>
<evidence type="ECO:0000256" key="1">
    <source>
        <dbReference type="SAM" id="Phobius"/>
    </source>
</evidence>
<dbReference type="Proteomes" id="UP000287352">
    <property type="component" value="Unassembled WGS sequence"/>
</dbReference>
<feature type="transmembrane region" description="Helical" evidence="1">
    <location>
        <begin position="209"/>
        <end position="228"/>
    </location>
</feature>
<sequence>MISLLAIALRLLLLPIGHPWDLTVDYNVFIDLIHNHSPYDTFTTLSNMAIAGHWDHVYEYYAYPPVPLYMYYPLAKIYGILHPHAQYFIALPGSYAVPSLGLDFFFLFKLPIWIADFLIATLLARMAGTIRGYRDYLLNPFVLLVSGAWTFDAIMLLGLIAAVYAIYRSKFIWAGIALAFGTMVKFFPIIALPAIVIYLIKKNRPLREIFFFVGSYVIACGVMLGPFANGVLNVLTFHSSRPGGGMNWQDIWTSGALFGDPSTLLPILLAIGAFGTPILIITFMLACLYMWKVEMSLNRMIIVSVLAFFVGSKLINEQYAMLIIPFAWLEAHRVKGAWAWFYRLFWIIPIAFVTFHGPIDHFLWLLYYMVFKSRADITVLTGMTGFEWTMIPWKHAPYAQAISVFLGFVFSILSLVALLWPVARSTERWKGLQRLRLKIEADRLPS</sequence>
<accession>A0A401ZUN2</accession>
<feature type="transmembrane region" description="Helical" evidence="1">
    <location>
        <begin position="267"/>
        <end position="289"/>
    </location>
</feature>
<evidence type="ECO:0000313" key="3">
    <source>
        <dbReference type="Proteomes" id="UP000287352"/>
    </source>
</evidence>
<gene>
    <name evidence="2" type="ORF">KTT_02990</name>
</gene>
<dbReference type="EMBL" id="BIFR01000001">
    <property type="protein sequence ID" value="GCE10440.1"/>
    <property type="molecule type" value="Genomic_DNA"/>
</dbReference>
<feature type="transmembrane region" description="Helical" evidence="1">
    <location>
        <begin position="172"/>
        <end position="200"/>
    </location>
</feature>
<feature type="transmembrane region" description="Helical" evidence="1">
    <location>
        <begin position="398"/>
        <end position="420"/>
    </location>
</feature>
<keyword evidence="1" id="KW-1133">Transmembrane helix</keyword>
<dbReference type="AlphaFoldDB" id="A0A401ZUN2"/>
<keyword evidence="1" id="KW-0812">Transmembrane</keyword>
<keyword evidence="3" id="KW-1185">Reference proteome</keyword>
<feature type="transmembrane region" description="Helical" evidence="1">
    <location>
        <begin position="340"/>
        <end position="359"/>
    </location>
</feature>
<keyword evidence="1" id="KW-0472">Membrane</keyword>
<name>A0A401ZUN2_9CHLR</name>